<protein>
    <submittedName>
        <fullName evidence="8">Glycosyltransferase</fullName>
    </submittedName>
</protein>
<sequence>MFFEYLIKLGFAAMAASFCMSMLIVVSERWHGKLSNDHDLNGVQKVHTTAVPRVGGVAVLVGMVAGLWIFVQLWPQALNAVRIYRLEALIVVGAPAFVAGIVEDITKKVSVKVRLAATILSALLASFALGATVNEVDIWGIDLLLLVTPIAVCVTALLVAGGANAINIIDGFNGLSSSTLMLIAAGLSYVAWQNGDGFVTLLGALCIGATLGFFLFNYPFGKLFLGDGGAYFLGFWVAEMAVLLLVRRPEVNAWQLLGICGYPVIEVMFSIYRRKFIKKVSPGAADALHLHTLIYRRVVFPMVARNPQRPWQRNAAVVLFVVPVVACSIFASAAFGHNILVAAALVVAQFCIYVLAYRRLVHGRWTIPGLFAFGNAEESAQQHS</sequence>
<feature type="transmembrane region" description="Helical" evidence="7">
    <location>
        <begin position="230"/>
        <end position="247"/>
    </location>
</feature>
<feature type="transmembrane region" description="Helical" evidence="7">
    <location>
        <begin position="339"/>
        <end position="357"/>
    </location>
</feature>
<feature type="transmembrane region" description="Helical" evidence="7">
    <location>
        <begin position="114"/>
        <end position="133"/>
    </location>
</feature>
<feature type="transmembrane region" description="Helical" evidence="7">
    <location>
        <begin position="54"/>
        <end position="71"/>
    </location>
</feature>
<accession>A0ABT2D7Y6</accession>
<evidence type="ECO:0000313" key="8">
    <source>
        <dbReference type="EMBL" id="MCS0807427.1"/>
    </source>
</evidence>
<feature type="transmembrane region" description="Helical" evidence="7">
    <location>
        <begin position="139"/>
        <end position="160"/>
    </location>
</feature>
<evidence type="ECO:0000256" key="6">
    <source>
        <dbReference type="ARBA" id="ARBA00023136"/>
    </source>
</evidence>
<reference evidence="8 9" key="1">
    <citation type="submission" date="2022-08" db="EMBL/GenBank/DDBJ databases">
        <title>Reclassification of Massilia species as members of the genera Telluria, Duganella, Pseudoduganella, Mokoshia gen. nov. and Zemynaea gen. nov. using orthogonal and non-orthogonal genome-based approaches.</title>
        <authorList>
            <person name="Bowman J.P."/>
        </authorList>
    </citation>
    <scope>NUCLEOTIDE SEQUENCE [LARGE SCALE GENOMIC DNA]</scope>
    <source>
        <strain evidence="8 9">JCM 31605</strain>
    </source>
</reference>
<evidence type="ECO:0000256" key="1">
    <source>
        <dbReference type="ARBA" id="ARBA00004651"/>
    </source>
</evidence>
<comment type="caution">
    <text evidence="8">The sequence shown here is derived from an EMBL/GenBank/DDBJ whole genome shotgun (WGS) entry which is preliminary data.</text>
</comment>
<comment type="subcellular location">
    <subcellularLocation>
        <location evidence="1">Cell membrane</location>
        <topology evidence="1">Multi-pass membrane protein</topology>
    </subcellularLocation>
</comment>
<evidence type="ECO:0000256" key="7">
    <source>
        <dbReference type="SAM" id="Phobius"/>
    </source>
</evidence>
<gene>
    <name evidence="8" type="ORF">NX774_05750</name>
</gene>
<dbReference type="PANTHER" id="PTHR22926">
    <property type="entry name" value="PHOSPHO-N-ACETYLMURAMOYL-PENTAPEPTIDE-TRANSFERASE"/>
    <property type="match status" value="1"/>
</dbReference>
<proteinExistence type="predicted"/>
<dbReference type="RefSeq" id="WP_258821194.1">
    <property type="nucleotide sequence ID" value="NZ_JANUHB010000001.1"/>
</dbReference>
<feature type="transmembrane region" description="Helical" evidence="7">
    <location>
        <begin position="315"/>
        <end position="333"/>
    </location>
</feature>
<keyword evidence="3" id="KW-0808">Transferase</keyword>
<evidence type="ECO:0000256" key="4">
    <source>
        <dbReference type="ARBA" id="ARBA00022692"/>
    </source>
</evidence>
<organism evidence="8 9">
    <name type="scientific">Massilia agilis</name>
    <dbReference type="NCBI Taxonomy" id="1811226"/>
    <lineage>
        <taxon>Bacteria</taxon>
        <taxon>Pseudomonadati</taxon>
        <taxon>Pseudomonadota</taxon>
        <taxon>Betaproteobacteria</taxon>
        <taxon>Burkholderiales</taxon>
        <taxon>Oxalobacteraceae</taxon>
        <taxon>Telluria group</taxon>
        <taxon>Massilia</taxon>
    </lineage>
</organism>
<dbReference type="Pfam" id="PF00953">
    <property type="entry name" value="Glycos_transf_4"/>
    <property type="match status" value="1"/>
</dbReference>
<keyword evidence="5 7" id="KW-1133">Transmembrane helix</keyword>
<feature type="transmembrane region" description="Helical" evidence="7">
    <location>
        <begin position="253"/>
        <end position="272"/>
    </location>
</feature>
<feature type="transmembrane region" description="Helical" evidence="7">
    <location>
        <begin position="172"/>
        <end position="192"/>
    </location>
</feature>
<keyword evidence="6 7" id="KW-0472">Membrane</keyword>
<dbReference type="CDD" id="cd06912">
    <property type="entry name" value="GT_MraY_like"/>
    <property type="match status" value="1"/>
</dbReference>
<evidence type="ECO:0000313" key="9">
    <source>
        <dbReference type="Proteomes" id="UP001206126"/>
    </source>
</evidence>
<dbReference type="PANTHER" id="PTHR22926:SF3">
    <property type="entry name" value="UNDECAPRENYL-PHOSPHATE ALPHA-N-ACETYLGLUCOSAMINYL 1-PHOSPHATE TRANSFERASE"/>
    <property type="match status" value="1"/>
</dbReference>
<feature type="transmembrane region" description="Helical" evidence="7">
    <location>
        <begin position="83"/>
        <end position="102"/>
    </location>
</feature>
<keyword evidence="2" id="KW-1003">Cell membrane</keyword>
<evidence type="ECO:0000256" key="5">
    <source>
        <dbReference type="ARBA" id="ARBA00022989"/>
    </source>
</evidence>
<feature type="transmembrane region" description="Helical" evidence="7">
    <location>
        <begin position="198"/>
        <end position="218"/>
    </location>
</feature>
<dbReference type="InterPro" id="IPR000715">
    <property type="entry name" value="Glycosyl_transferase_4"/>
</dbReference>
<dbReference type="EMBL" id="JANUHB010000001">
    <property type="protein sequence ID" value="MCS0807427.1"/>
    <property type="molecule type" value="Genomic_DNA"/>
</dbReference>
<name>A0ABT2D7Y6_9BURK</name>
<keyword evidence="4 7" id="KW-0812">Transmembrane</keyword>
<evidence type="ECO:0000256" key="2">
    <source>
        <dbReference type="ARBA" id="ARBA00022475"/>
    </source>
</evidence>
<feature type="transmembrane region" description="Helical" evidence="7">
    <location>
        <begin position="6"/>
        <end position="26"/>
    </location>
</feature>
<dbReference type="Proteomes" id="UP001206126">
    <property type="component" value="Unassembled WGS sequence"/>
</dbReference>
<evidence type="ECO:0000256" key="3">
    <source>
        <dbReference type="ARBA" id="ARBA00022679"/>
    </source>
</evidence>
<keyword evidence="9" id="KW-1185">Reference proteome</keyword>